<proteinExistence type="predicted"/>
<accession>A0A410WUP8</accession>
<dbReference type="AlphaFoldDB" id="A0A410WUP8"/>
<sequence>MTSKHKVVDRLHVNRYVTEALQIVRKRVQKDLSPRARQQLKHHYRLLGKGADQLSEREAGLVKQFLQYSDILCAVYQWKEMFITWMCLKRMCLKSVDKEIYIL</sequence>
<feature type="domain" description="Transposase IS204/IS1001/IS1096/IS1165 DDE" evidence="1">
    <location>
        <begin position="5"/>
        <end position="88"/>
    </location>
</feature>
<dbReference type="EMBL" id="CP026520">
    <property type="protein sequence ID" value="QAV18105.1"/>
    <property type="molecule type" value="Genomic_DNA"/>
</dbReference>
<evidence type="ECO:0000313" key="3">
    <source>
        <dbReference type="Proteomes" id="UP000288943"/>
    </source>
</evidence>
<dbReference type="OrthoDB" id="6197054at2"/>
<dbReference type="KEGG" id="pchi:PC41400_10695"/>
<dbReference type="Pfam" id="PF01610">
    <property type="entry name" value="DDE_Tnp_ISL3"/>
    <property type="match status" value="1"/>
</dbReference>
<dbReference type="RefSeq" id="WP_084706564.1">
    <property type="nucleotide sequence ID" value="NZ_JAMDMJ010000011.1"/>
</dbReference>
<organism evidence="2 3">
    <name type="scientific">Paenibacillus chitinolyticus</name>
    <dbReference type="NCBI Taxonomy" id="79263"/>
    <lineage>
        <taxon>Bacteria</taxon>
        <taxon>Bacillati</taxon>
        <taxon>Bacillota</taxon>
        <taxon>Bacilli</taxon>
        <taxon>Bacillales</taxon>
        <taxon>Paenibacillaceae</taxon>
        <taxon>Paenibacillus</taxon>
    </lineage>
</organism>
<gene>
    <name evidence="2" type="ORF">PC41400_10695</name>
</gene>
<name>A0A410WUP8_9BACL</name>
<reference evidence="2 3" key="1">
    <citation type="submission" date="2018-01" db="EMBL/GenBank/DDBJ databases">
        <title>The whole genome sequencing and assembly of Paenibacillus chitinolyticus KCCM 41400 strain.</title>
        <authorList>
            <person name="Kim J.-Y."/>
            <person name="Park M.-K."/>
            <person name="Lee Y.-J."/>
            <person name="Yi H."/>
            <person name="Bahn Y.-S."/>
            <person name="Kim J.F."/>
            <person name="Lee D.-W."/>
        </authorList>
    </citation>
    <scope>NUCLEOTIDE SEQUENCE [LARGE SCALE GENOMIC DNA]</scope>
    <source>
        <strain evidence="2 3">KCCM 41400</strain>
    </source>
</reference>
<protein>
    <recommendedName>
        <fullName evidence="1">Transposase IS204/IS1001/IS1096/IS1165 DDE domain-containing protein</fullName>
    </recommendedName>
</protein>
<evidence type="ECO:0000259" key="1">
    <source>
        <dbReference type="Pfam" id="PF01610"/>
    </source>
</evidence>
<evidence type="ECO:0000313" key="2">
    <source>
        <dbReference type="EMBL" id="QAV18105.1"/>
    </source>
</evidence>
<dbReference type="Proteomes" id="UP000288943">
    <property type="component" value="Chromosome"/>
</dbReference>
<dbReference type="InterPro" id="IPR002560">
    <property type="entry name" value="Transposase_DDE"/>
</dbReference>